<comment type="caution">
    <text evidence="6">The sequence shown here is derived from an EMBL/GenBank/DDBJ whole genome shotgun (WGS) entry which is preliminary data.</text>
</comment>
<comment type="caution">
    <text evidence="4">Lacks conserved residue(s) required for the propagation of feature annotation.</text>
</comment>
<name>A0ABW0ZVE0_9ACTN</name>
<dbReference type="Proteomes" id="UP001596074">
    <property type="component" value="Unassembled WGS sequence"/>
</dbReference>
<dbReference type="Gene3D" id="3.40.1090.10">
    <property type="entry name" value="Cytosolic phospholipase A2 catalytic domain"/>
    <property type="match status" value="1"/>
</dbReference>
<keyword evidence="7" id="KW-1185">Reference proteome</keyword>
<evidence type="ECO:0000313" key="6">
    <source>
        <dbReference type="EMBL" id="MFC5745709.1"/>
    </source>
</evidence>
<dbReference type="Pfam" id="PF01734">
    <property type="entry name" value="Patatin"/>
    <property type="match status" value="1"/>
</dbReference>
<dbReference type="PANTHER" id="PTHR14226">
    <property type="entry name" value="NEUROPATHY TARGET ESTERASE/SWISS CHEESE D.MELANOGASTER"/>
    <property type="match status" value="1"/>
</dbReference>
<organism evidence="6 7">
    <name type="scientific">Actinomadura rugatobispora</name>
    <dbReference type="NCBI Taxonomy" id="1994"/>
    <lineage>
        <taxon>Bacteria</taxon>
        <taxon>Bacillati</taxon>
        <taxon>Actinomycetota</taxon>
        <taxon>Actinomycetes</taxon>
        <taxon>Streptosporangiales</taxon>
        <taxon>Thermomonosporaceae</taxon>
        <taxon>Actinomadura</taxon>
    </lineage>
</organism>
<evidence type="ECO:0000259" key="5">
    <source>
        <dbReference type="PROSITE" id="PS51635"/>
    </source>
</evidence>
<dbReference type="PANTHER" id="PTHR14226:SF57">
    <property type="entry name" value="BLR7027 PROTEIN"/>
    <property type="match status" value="1"/>
</dbReference>
<protein>
    <submittedName>
        <fullName evidence="6">Patatin-like phospholipase family protein</fullName>
    </submittedName>
</protein>
<dbReference type="RefSeq" id="WP_378281331.1">
    <property type="nucleotide sequence ID" value="NZ_JBHSON010000009.1"/>
</dbReference>
<keyword evidence="1" id="KW-0378">Hydrolase</keyword>
<evidence type="ECO:0000256" key="3">
    <source>
        <dbReference type="ARBA" id="ARBA00023098"/>
    </source>
</evidence>
<evidence type="ECO:0000313" key="7">
    <source>
        <dbReference type="Proteomes" id="UP001596074"/>
    </source>
</evidence>
<dbReference type="PROSITE" id="PS51635">
    <property type="entry name" value="PNPLA"/>
    <property type="match status" value="1"/>
</dbReference>
<dbReference type="InterPro" id="IPR002641">
    <property type="entry name" value="PNPLA_dom"/>
</dbReference>
<reference evidence="7" key="1">
    <citation type="journal article" date="2019" name="Int. J. Syst. Evol. Microbiol.">
        <title>The Global Catalogue of Microorganisms (GCM) 10K type strain sequencing project: providing services to taxonomists for standard genome sequencing and annotation.</title>
        <authorList>
            <consortium name="The Broad Institute Genomics Platform"/>
            <consortium name="The Broad Institute Genome Sequencing Center for Infectious Disease"/>
            <person name="Wu L."/>
            <person name="Ma J."/>
        </authorList>
    </citation>
    <scope>NUCLEOTIDE SEQUENCE [LARGE SCALE GENOMIC DNA]</scope>
    <source>
        <strain evidence="7">KCTC 42087</strain>
    </source>
</reference>
<proteinExistence type="predicted"/>
<dbReference type="SUPFAM" id="SSF52151">
    <property type="entry name" value="FabD/lysophospholipase-like"/>
    <property type="match status" value="1"/>
</dbReference>
<evidence type="ECO:0000256" key="4">
    <source>
        <dbReference type="PROSITE-ProRule" id="PRU01161"/>
    </source>
</evidence>
<accession>A0ABW0ZVE0</accession>
<keyword evidence="2" id="KW-0442">Lipid degradation</keyword>
<dbReference type="InterPro" id="IPR050301">
    <property type="entry name" value="NTE"/>
</dbReference>
<keyword evidence="3" id="KW-0443">Lipid metabolism</keyword>
<sequence>MTTAFVLWGGGSLGAAQVGMLRALAAHGVRADLVVGASAGALNAAYYAARTISTASRSWRRCGARSAVTMCIR</sequence>
<gene>
    <name evidence="6" type="ORF">ACFPZN_08840</name>
</gene>
<feature type="domain" description="PNPLA" evidence="5">
    <location>
        <begin position="5"/>
        <end position="73"/>
    </location>
</feature>
<evidence type="ECO:0000256" key="1">
    <source>
        <dbReference type="ARBA" id="ARBA00022801"/>
    </source>
</evidence>
<evidence type="ECO:0000256" key="2">
    <source>
        <dbReference type="ARBA" id="ARBA00022963"/>
    </source>
</evidence>
<feature type="short sequence motif" description="GXGXXG" evidence="4">
    <location>
        <begin position="9"/>
        <end position="14"/>
    </location>
</feature>
<dbReference type="EMBL" id="JBHSON010000009">
    <property type="protein sequence ID" value="MFC5745709.1"/>
    <property type="molecule type" value="Genomic_DNA"/>
</dbReference>
<feature type="short sequence motif" description="GXSXG" evidence="4">
    <location>
        <begin position="36"/>
        <end position="40"/>
    </location>
</feature>
<dbReference type="InterPro" id="IPR016035">
    <property type="entry name" value="Acyl_Trfase/lysoPLipase"/>
</dbReference>